<organism evidence="1 2">
    <name type="scientific">Ruegeria atlantica</name>
    <dbReference type="NCBI Taxonomy" id="81569"/>
    <lineage>
        <taxon>Bacteria</taxon>
        <taxon>Pseudomonadati</taxon>
        <taxon>Pseudomonadota</taxon>
        <taxon>Alphaproteobacteria</taxon>
        <taxon>Rhodobacterales</taxon>
        <taxon>Roseobacteraceae</taxon>
        <taxon>Ruegeria</taxon>
    </lineage>
</organism>
<evidence type="ECO:0000313" key="1">
    <source>
        <dbReference type="EMBL" id="NOD32687.1"/>
    </source>
</evidence>
<keyword evidence="2" id="KW-1185">Reference proteome</keyword>
<dbReference type="EMBL" id="WVQY01000013">
    <property type="protein sequence ID" value="NOD32687.1"/>
    <property type="molecule type" value="Genomic_DNA"/>
</dbReference>
<dbReference type="RefSeq" id="WP_171364647.1">
    <property type="nucleotide sequence ID" value="NZ_WVQY01000013.1"/>
</dbReference>
<dbReference type="Proteomes" id="UP000599383">
    <property type="component" value="Unassembled WGS sequence"/>
</dbReference>
<accession>A0ABX1WHP2</accession>
<name>A0ABX1WHP2_9RHOB</name>
<reference evidence="1 2" key="1">
    <citation type="submission" date="2019-12" db="EMBL/GenBank/DDBJ databases">
        <title>Ruegeria JWLKs population differentiation of coral mucus and skeleton niches.</title>
        <authorList>
            <person name="Luo D."/>
        </authorList>
    </citation>
    <scope>NUCLEOTIDE SEQUENCE [LARGE SCALE GENOMIC DNA]</scope>
    <source>
        <strain evidence="1 2">HKCCD6238</strain>
    </source>
</reference>
<proteinExistence type="predicted"/>
<comment type="caution">
    <text evidence="1">The sequence shown here is derived from an EMBL/GenBank/DDBJ whole genome shotgun (WGS) entry which is preliminary data.</text>
</comment>
<protein>
    <submittedName>
        <fullName evidence="1">Uncharacterized protein</fullName>
    </submittedName>
</protein>
<gene>
    <name evidence="1" type="ORF">GS617_20670</name>
</gene>
<evidence type="ECO:0000313" key="2">
    <source>
        <dbReference type="Proteomes" id="UP000599383"/>
    </source>
</evidence>
<sequence length="261" mass="29199">MVFFTGLPASGKSFLLRQQISISVSLGRRVHIMRWDTGLAAFQTEDILASYPDVSDGTHPLIRKAAGLWGRRALARWPAKHTDPTDMIVGEVPIIGNRFSEFIQTQPDLIEPALASEETKFIYPVPTKGLRANLEAIRRSTFANPKHPDEARDAPPSTMELAWRLTCAKAAELGLISEAESHSPYEEMIYVRFFEHLLRHRNAIRIGVDTIYSNAGSAHDLDANVLELSASPDEVRCVIAEVEAAFTVEEATRDVENWYRV</sequence>